<comment type="caution">
    <text evidence="1">The sequence shown here is derived from an EMBL/GenBank/DDBJ whole genome shotgun (WGS) entry which is preliminary data.</text>
</comment>
<evidence type="ECO:0000313" key="2">
    <source>
        <dbReference type="Proteomes" id="UP001519460"/>
    </source>
</evidence>
<organism evidence="1 2">
    <name type="scientific">Batillaria attramentaria</name>
    <dbReference type="NCBI Taxonomy" id="370345"/>
    <lineage>
        <taxon>Eukaryota</taxon>
        <taxon>Metazoa</taxon>
        <taxon>Spiralia</taxon>
        <taxon>Lophotrochozoa</taxon>
        <taxon>Mollusca</taxon>
        <taxon>Gastropoda</taxon>
        <taxon>Caenogastropoda</taxon>
        <taxon>Sorbeoconcha</taxon>
        <taxon>Cerithioidea</taxon>
        <taxon>Batillariidae</taxon>
        <taxon>Batillaria</taxon>
    </lineage>
</organism>
<proteinExistence type="predicted"/>
<dbReference type="EMBL" id="JACVVK020000088">
    <property type="protein sequence ID" value="KAK7493938.1"/>
    <property type="molecule type" value="Genomic_DNA"/>
</dbReference>
<dbReference type="Proteomes" id="UP001519460">
    <property type="component" value="Unassembled WGS sequence"/>
</dbReference>
<name>A0ABD0L3X7_9CAEN</name>
<sequence>MTDVKTAGKLKAVAGISPVSPLPLGASLQSRFFFFRKKAHAPHVVGQTGSLISPFPSVGGWKPCWRDLRVKNTDHRPRGETRLWMCAAPAWMDVYTWCTSSSLTL</sequence>
<protein>
    <submittedName>
        <fullName evidence="1">Uncharacterized protein</fullName>
    </submittedName>
</protein>
<evidence type="ECO:0000313" key="1">
    <source>
        <dbReference type="EMBL" id="KAK7493938.1"/>
    </source>
</evidence>
<accession>A0ABD0L3X7</accession>
<dbReference type="AlphaFoldDB" id="A0ABD0L3X7"/>
<gene>
    <name evidence="1" type="ORF">BaRGS_00014820</name>
</gene>
<keyword evidence="2" id="KW-1185">Reference proteome</keyword>
<reference evidence="1 2" key="1">
    <citation type="journal article" date="2023" name="Sci. Data">
        <title>Genome assembly of the Korean intertidal mud-creeper Batillaria attramentaria.</title>
        <authorList>
            <person name="Patra A.K."/>
            <person name="Ho P.T."/>
            <person name="Jun S."/>
            <person name="Lee S.J."/>
            <person name="Kim Y."/>
            <person name="Won Y.J."/>
        </authorList>
    </citation>
    <scope>NUCLEOTIDE SEQUENCE [LARGE SCALE GENOMIC DNA]</scope>
    <source>
        <strain evidence="1">Wonlab-2016</strain>
    </source>
</reference>